<evidence type="ECO:0000313" key="2">
    <source>
        <dbReference type="Proteomes" id="UP001162811"/>
    </source>
</evidence>
<evidence type="ECO:0000313" key="1">
    <source>
        <dbReference type="EMBL" id="MCO5400748.1"/>
    </source>
</evidence>
<reference evidence="1" key="1">
    <citation type="submission" date="2022-06" db="EMBL/GenBank/DDBJ databases">
        <authorList>
            <person name="Lu C.-H."/>
        </authorList>
    </citation>
    <scope>NUCLEOTIDE SEQUENCE</scope>
    <source>
        <strain evidence="1">21MJYT02-11</strain>
    </source>
</reference>
<sequence length="57" mass="6392">MQHAQQHDIDNYFEVIDQMDITSTIRHGHTTIHIGTLEGALVTGIYHEAESVGAIIY</sequence>
<keyword evidence="2" id="KW-1185">Reference proteome</keyword>
<protein>
    <submittedName>
        <fullName evidence="1">Uncharacterized protein</fullName>
    </submittedName>
</protein>
<gene>
    <name evidence="1" type="ORF">NG900_21320</name>
</gene>
<dbReference type="Proteomes" id="UP001162811">
    <property type="component" value="Unassembled WGS sequence"/>
</dbReference>
<accession>A0ABT1AQK7</accession>
<dbReference type="RefSeq" id="WP_252683448.1">
    <property type="nucleotide sequence ID" value="NZ_JAMXHT010000008.1"/>
</dbReference>
<name>A0ABT1AQK7_9RALS</name>
<organism evidence="1 2">
    <name type="scientific">Ralstonia soli</name>
    <dbReference type="NCBI Taxonomy" id="2953896"/>
    <lineage>
        <taxon>Bacteria</taxon>
        <taxon>Pseudomonadati</taxon>
        <taxon>Pseudomonadota</taxon>
        <taxon>Betaproteobacteria</taxon>
        <taxon>Burkholderiales</taxon>
        <taxon>Burkholderiaceae</taxon>
        <taxon>Ralstonia</taxon>
    </lineage>
</organism>
<dbReference type="EMBL" id="JAMXHT010000008">
    <property type="protein sequence ID" value="MCO5400748.1"/>
    <property type="molecule type" value="Genomic_DNA"/>
</dbReference>
<proteinExistence type="predicted"/>
<comment type="caution">
    <text evidence="1">The sequence shown here is derived from an EMBL/GenBank/DDBJ whole genome shotgun (WGS) entry which is preliminary data.</text>
</comment>
<reference evidence="1" key="2">
    <citation type="journal article" date="2023" name="Front. Microbiol.">
        <title>Ralstonia chuxiongensis sp. nov., Ralstonia mojiangensis sp. nov., and Ralstonia soli sp. nov., isolated from tobacco fields, are three novel species in the family Burkholderiaceae.</title>
        <authorList>
            <person name="Lu C.H."/>
            <person name="Zhang Y.Y."/>
            <person name="Jiang N."/>
            <person name="Chen W."/>
            <person name="Shao X."/>
            <person name="Zhao Z.M."/>
            <person name="Lu W.L."/>
            <person name="Hu X."/>
            <person name="Xi Y.X."/>
            <person name="Zou S.Y."/>
            <person name="Wei Q.J."/>
            <person name="Lin Z.L."/>
            <person name="Gong L."/>
            <person name="Gai X.T."/>
            <person name="Zhang L.Q."/>
            <person name="Li J.Y."/>
            <person name="Jin Y."/>
            <person name="Xia Z.Y."/>
        </authorList>
    </citation>
    <scope>NUCLEOTIDE SEQUENCE</scope>
    <source>
        <strain evidence="1">21MJYT02-11</strain>
    </source>
</reference>